<evidence type="ECO:0008006" key="2">
    <source>
        <dbReference type="Google" id="ProtNLM"/>
    </source>
</evidence>
<gene>
    <name evidence="1" type="ORF">L914_04368</name>
</gene>
<evidence type="ECO:0000313" key="1">
    <source>
        <dbReference type="EMBL" id="ETM51888.1"/>
    </source>
</evidence>
<protein>
    <recommendedName>
        <fullName evidence="2">Ubiquitin-like protease family profile domain-containing protein</fullName>
    </recommendedName>
</protein>
<dbReference type="EMBL" id="KI691741">
    <property type="protein sequence ID" value="ETM51888.1"/>
    <property type="molecule type" value="Genomic_DNA"/>
</dbReference>
<dbReference type="VEuPathDB" id="FungiDB:PPTG_13003"/>
<accession>W2NVA5</accession>
<dbReference type="Proteomes" id="UP000054532">
    <property type="component" value="Unassembled WGS sequence"/>
</dbReference>
<sequence>MGKGVGRPDPLEQRTLVSRASSVSSISATTGLQSNLTSLKNAVRTVVETMLNMTDRIQFDVISGCKQMDNSSCGLWCLVVLELLLFGATLENWSDYWSDSLYEEVVYLRMRYLHKVIRLQGHLSVDIDEVSE</sequence>
<name>W2NVA5_PHYNI</name>
<reference evidence="1" key="1">
    <citation type="submission" date="2013-11" db="EMBL/GenBank/DDBJ databases">
        <title>The Genome Sequence of Phytophthora parasitica IAC_01/95.</title>
        <authorList>
            <consortium name="The Broad Institute Genomics Platform"/>
            <person name="Russ C."/>
            <person name="Tyler B."/>
            <person name="Panabieres F."/>
            <person name="Shan W."/>
            <person name="Tripathy S."/>
            <person name="Grunwald N."/>
            <person name="Machado M."/>
            <person name="Johnson C.S."/>
            <person name="Arredondo F."/>
            <person name="Hong C."/>
            <person name="Coffey M."/>
            <person name="Young S.K."/>
            <person name="Zeng Q."/>
            <person name="Gargeya S."/>
            <person name="Fitzgerald M."/>
            <person name="Abouelleil A."/>
            <person name="Alvarado L."/>
            <person name="Chapman S.B."/>
            <person name="Gainer-Dewar J."/>
            <person name="Goldberg J."/>
            <person name="Griggs A."/>
            <person name="Gujja S."/>
            <person name="Hansen M."/>
            <person name="Howarth C."/>
            <person name="Imamovic A."/>
            <person name="Ireland A."/>
            <person name="Larimer J."/>
            <person name="McCowan C."/>
            <person name="Murphy C."/>
            <person name="Pearson M."/>
            <person name="Poon T.W."/>
            <person name="Priest M."/>
            <person name="Roberts A."/>
            <person name="Saif S."/>
            <person name="Shea T."/>
            <person name="Sykes S."/>
            <person name="Wortman J."/>
            <person name="Nusbaum C."/>
            <person name="Birren B."/>
        </authorList>
    </citation>
    <scope>NUCLEOTIDE SEQUENCE [LARGE SCALE GENOMIC DNA]</scope>
    <source>
        <strain evidence="1">IAC_01/95</strain>
    </source>
</reference>
<dbReference type="AlphaFoldDB" id="W2NVA5"/>
<organism evidence="1">
    <name type="scientific">Phytophthora nicotianae</name>
    <name type="common">Potato buckeye rot agent</name>
    <name type="synonym">Phytophthora parasitica</name>
    <dbReference type="NCBI Taxonomy" id="4792"/>
    <lineage>
        <taxon>Eukaryota</taxon>
        <taxon>Sar</taxon>
        <taxon>Stramenopiles</taxon>
        <taxon>Oomycota</taxon>
        <taxon>Peronosporomycetes</taxon>
        <taxon>Peronosporales</taxon>
        <taxon>Peronosporaceae</taxon>
        <taxon>Phytophthora</taxon>
    </lineage>
</organism>
<proteinExistence type="predicted"/>